<protein>
    <submittedName>
        <fullName evidence="1">Uncharacterized protein</fullName>
    </submittedName>
</protein>
<name>A0A0K2V194_LEPSM</name>
<accession>A0A0K2V194</accession>
<reference evidence="1" key="1">
    <citation type="submission" date="2014-05" db="EMBL/GenBank/DDBJ databases">
        <authorList>
            <person name="Chronopoulou M."/>
        </authorList>
    </citation>
    <scope>NUCLEOTIDE SEQUENCE</scope>
    <source>
        <tissue evidence="1">Whole organism</tissue>
    </source>
</reference>
<sequence length="130" mass="15182">MFYSKEKSELLRNEGEIWASKEKNNIQMKKRESMECIAKNAMNASESRVVSHLLENNEVKPTYKNVFHINYKHIVEMDASLFAPVLNDGCVIDSQWLHINSLRHSRRQSPINHLFEEDDMSFDLCLAVIL</sequence>
<proteinExistence type="predicted"/>
<dbReference type="EMBL" id="HACA01026922">
    <property type="protein sequence ID" value="CDW44283.1"/>
    <property type="molecule type" value="Transcribed_RNA"/>
</dbReference>
<dbReference type="AlphaFoldDB" id="A0A0K2V194"/>
<organism evidence="1">
    <name type="scientific">Lepeophtheirus salmonis</name>
    <name type="common">Salmon louse</name>
    <name type="synonym">Caligus salmonis</name>
    <dbReference type="NCBI Taxonomy" id="72036"/>
    <lineage>
        <taxon>Eukaryota</taxon>
        <taxon>Metazoa</taxon>
        <taxon>Ecdysozoa</taxon>
        <taxon>Arthropoda</taxon>
        <taxon>Crustacea</taxon>
        <taxon>Multicrustacea</taxon>
        <taxon>Hexanauplia</taxon>
        <taxon>Copepoda</taxon>
        <taxon>Siphonostomatoida</taxon>
        <taxon>Caligidae</taxon>
        <taxon>Lepeophtheirus</taxon>
    </lineage>
</organism>
<evidence type="ECO:0000313" key="1">
    <source>
        <dbReference type="EMBL" id="CDW44283.1"/>
    </source>
</evidence>